<evidence type="ECO:0000313" key="1">
    <source>
        <dbReference type="EMBL" id="GGD59300.1"/>
    </source>
</evidence>
<protein>
    <recommendedName>
        <fullName evidence="3">DUF707 domain-containing protein</fullName>
    </recommendedName>
</protein>
<dbReference type="RefSeq" id="WP_066773123.1">
    <property type="nucleotide sequence ID" value="NZ_BMIP01000001.1"/>
</dbReference>
<dbReference type="Proteomes" id="UP000612349">
    <property type="component" value="Unassembled WGS sequence"/>
</dbReference>
<dbReference type="Pfam" id="PF05212">
    <property type="entry name" value="DUF707"/>
    <property type="match status" value="1"/>
</dbReference>
<gene>
    <name evidence="1" type="ORF">GCM10010990_05830</name>
</gene>
<evidence type="ECO:0008006" key="3">
    <source>
        <dbReference type="Google" id="ProtNLM"/>
    </source>
</evidence>
<evidence type="ECO:0000313" key="2">
    <source>
        <dbReference type="Proteomes" id="UP000612349"/>
    </source>
</evidence>
<name>A0A917DR73_9SPHN</name>
<comment type="caution">
    <text evidence="1">The sequence shown here is derived from an EMBL/GenBank/DDBJ whole genome shotgun (WGS) entry which is preliminary data.</text>
</comment>
<organism evidence="1 2">
    <name type="scientific">Croceicoccus mobilis</name>
    <dbReference type="NCBI Taxonomy" id="1703339"/>
    <lineage>
        <taxon>Bacteria</taxon>
        <taxon>Pseudomonadati</taxon>
        <taxon>Pseudomonadota</taxon>
        <taxon>Alphaproteobacteria</taxon>
        <taxon>Sphingomonadales</taxon>
        <taxon>Erythrobacteraceae</taxon>
        <taxon>Croceicoccus</taxon>
    </lineage>
</organism>
<sequence length="298" mass="34025">MSAKRENLVFVRAGKSSLHRQWFDADEYRNWDLQISTWEDDPSIAEGSDLPLSVDKGTKWDSIYRYLAANPQVMDDYRYIAFMDDDVLFEKGALNRYFDICKEEGLRVAQPSLHHDSYFCYSILLHCPHTKLRYSNFVECMAAAIHTDYLRSFMPRMAKVQSGWGMDRIWTVTMPDPCYKSAIIDEIVMLHTRPHATGVVYKAFADGGVTPKTEMDALINSYSDIPRKMLIYGAKGVHGDKLNASSAQLVNGRHLLANAWRYREPRRAAKTGAGMLLRAVTEAQYLPVAAHRLKTETL</sequence>
<dbReference type="EMBL" id="BMIP01000001">
    <property type="protein sequence ID" value="GGD59300.1"/>
    <property type="molecule type" value="Genomic_DNA"/>
</dbReference>
<reference evidence="1" key="2">
    <citation type="submission" date="2020-09" db="EMBL/GenBank/DDBJ databases">
        <authorList>
            <person name="Sun Q."/>
            <person name="Zhou Y."/>
        </authorList>
    </citation>
    <scope>NUCLEOTIDE SEQUENCE</scope>
    <source>
        <strain evidence="1">CGMCC 1.15360</strain>
    </source>
</reference>
<dbReference type="AlphaFoldDB" id="A0A917DR73"/>
<dbReference type="OrthoDB" id="7810870at2"/>
<reference evidence="1" key="1">
    <citation type="journal article" date="2014" name="Int. J. Syst. Evol. Microbiol.">
        <title>Complete genome sequence of Corynebacterium casei LMG S-19264T (=DSM 44701T), isolated from a smear-ripened cheese.</title>
        <authorList>
            <consortium name="US DOE Joint Genome Institute (JGI-PGF)"/>
            <person name="Walter F."/>
            <person name="Albersmeier A."/>
            <person name="Kalinowski J."/>
            <person name="Ruckert C."/>
        </authorList>
    </citation>
    <scope>NUCLEOTIDE SEQUENCE</scope>
    <source>
        <strain evidence="1">CGMCC 1.15360</strain>
    </source>
</reference>
<accession>A0A917DR73</accession>
<proteinExistence type="predicted"/>
<dbReference type="InterPro" id="IPR029044">
    <property type="entry name" value="Nucleotide-diphossugar_trans"/>
</dbReference>
<keyword evidence="2" id="KW-1185">Reference proteome</keyword>
<dbReference type="SUPFAM" id="SSF53448">
    <property type="entry name" value="Nucleotide-diphospho-sugar transferases"/>
    <property type="match status" value="1"/>
</dbReference>
<dbReference type="InterPro" id="IPR007877">
    <property type="entry name" value="DUF707"/>
</dbReference>